<dbReference type="AlphaFoldDB" id="A0A7J7JU69"/>
<organism evidence="3 4">
    <name type="scientific">Bugula neritina</name>
    <name type="common">Brown bryozoan</name>
    <name type="synonym">Sertularia neritina</name>
    <dbReference type="NCBI Taxonomy" id="10212"/>
    <lineage>
        <taxon>Eukaryota</taxon>
        <taxon>Metazoa</taxon>
        <taxon>Spiralia</taxon>
        <taxon>Lophotrochozoa</taxon>
        <taxon>Bryozoa</taxon>
        <taxon>Gymnolaemata</taxon>
        <taxon>Cheilostomatida</taxon>
        <taxon>Flustrina</taxon>
        <taxon>Buguloidea</taxon>
        <taxon>Bugulidae</taxon>
        <taxon>Bugula</taxon>
    </lineage>
</organism>
<feature type="region of interest" description="Disordered" evidence="1">
    <location>
        <begin position="71"/>
        <end position="94"/>
    </location>
</feature>
<keyword evidence="2" id="KW-1133">Transmembrane helix</keyword>
<reference evidence="3" key="1">
    <citation type="submission" date="2020-06" db="EMBL/GenBank/DDBJ databases">
        <title>Draft genome of Bugula neritina, a colonial animal packing powerful symbionts and potential medicines.</title>
        <authorList>
            <person name="Rayko M."/>
        </authorList>
    </citation>
    <scope>NUCLEOTIDE SEQUENCE [LARGE SCALE GENOMIC DNA]</scope>
    <source>
        <strain evidence="3">Kwan_BN1</strain>
    </source>
</reference>
<dbReference type="Proteomes" id="UP000593567">
    <property type="component" value="Unassembled WGS sequence"/>
</dbReference>
<keyword evidence="2" id="KW-0472">Membrane</keyword>
<sequence>MTKKGNGIAIYAGIGAGIAVLILVIVAVVLIIKRRRKANSKQTRETAVPSVHENSADVYSEVYQLQGECEGSGGSGAADCLNRKNGTGDELGEL</sequence>
<comment type="caution">
    <text evidence="3">The sequence shown here is derived from an EMBL/GenBank/DDBJ whole genome shotgun (WGS) entry which is preliminary data.</text>
</comment>
<evidence type="ECO:0000313" key="4">
    <source>
        <dbReference type="Proteomes" id="UP000593567"/>
    </source>
</evidence>
<accession>A0A7J7JU69</accession>
<feature type="transmembrane region" description="Helical" evidence="2">
    <location>
        <begin position="6"/>
        <end position="32"/>
    </location>
</feature>
<dbReference type="EMBL" id="VXIV02001811">
    <property type="protein sequence ID" value="KAF6029483.1"/>
    <property type="molecule type" value="Genomic_DNA"/>
</dbReference>
<gene>
    <name evidence="3" type="ORF">EB796_012170</name>
</gene>
<keyword evidence="4" id="KW-1185">Reference proteome</keyword>
<name>A0A7J7JU69_BUGNE</name>
<keyword evidence="2" id="KW-0812">Transmembrane</keyword>
<evidence type="ECO:0000256" key="1">
    <source>
        <dbReference type="SAM" id="MobiDB-lite"/>
    </source>
</evidence>
<evidence type="ECO:0000256" key="2">
    <source>
        <dbReference type="SAM" id="Phobius"/>
    </source>
</evidence>
<protein>
    <submittedName>
        <fullName evidence="3">Uncharacterized protein</fullName>
    </submittedName>
</protein>
<proteinExistence type="predicted"/>
<evidence type="ECO:0000313" key="3">
    <source>
        <dbReference type="EMBL" id="KAF6029483.1"/>
    </source>
</evidence>